<dbReference type="EMBL" id="AJWJ01000457">
    <property type="protein sequence ID" value="KAF2070701.1"/>
    <property type="molecule type" value="Genomic_DNA"/>
</dbReference>
<feature type="region of interest" description="Disordered" evidence="1">
    <location>
        <begin position="506"/>
        <end position="557"/>
    </location>
</feature>
<gene>
    <name evidence="4" type="ORF">CYY_007982</name>
</gene>
<protein>
    <recommendedName>
        <fullName evidence="6">Pectin lyase-like family protein</fullName>
    </recommendedName>
</protein>
<comment type="caution">
    <text evidence="4">The sequence shown here is derived from an EMBL/GenBank/DDBJ whole genome shotgun (WGS) entry which is preliminary data.</text>
</comment>
<feature type="compositionally biased region" description="Basic residues" evidence="1">
    <location>
        <begin position="522"/>
        <end position="557"/>
    </location>
</feature>
<dbReference type="PANTHER" id="PTHR31318">
    <property type="entry name" value="EXPRESSED PROTEIN-RELATED"/>
    <property type="match status" value="1"/>
</dbReference>
<feature type="chain" id="PRO_5035171301" description="Pectin lyase-like family protein" evidence="3">
    <location>
        <begin position="23"/>
        <end position="557"/>
    </location>
</feature>
<dbReference type="Proteomes" id="UP000695562">
    <property type="component" value="Unassembled WGS sequence"/>
</dbReference>
<keyword evidence="2" id="KW-1133">Transmembrane helix</keyword>
<sequence length="557" mass="60624">MNSLRSFIFVLSFICFVNIVYSNSLTLIVSQTSNSTSATCGDTLDNACTSIPNAIQSYLNSNTNDNSTTSLTILLNDGTYNATKNSVTQTLSIPLTIGSYTNSSQYVFLVDFNMTLPLFGQKVTQSLPSLSISDVTFVNSYWIIASNTSMNVSIQDTVFKNVNSYIVGLVSLEYHGAQDNAPTFSLSNVVLNATNGVQSTNLFTITNYNVALDNVTAVNIKYVNTIFMFFDSQVVATGLFFNLNSVSYAPIASVSSSFSVDSSYFNQNYGGWAGVFKLNGENNQPFDVKFSNCTFIYNSAPNTGGALYISPNSGQVQILQSQFINNYVNTGNSIGGALYLTSNSNVSIDGCAFKGNTAYAAGGTIAIFNTNINISQSTFYDASSYEGGALYLFESTVTLNYNLFSANNANMYGADVSCRSSNLTVISEEVIQADNYVCPDETCLITSNQLFTCPSGTNNSSSDSPKKNNNNNNETIKIAIGVSCAIGGVIIIGFIVYLIRRHHHHHHHGGHHTESSSLIDNHHHHHHGGHHHHHDSGHHHHHHHHDSGHHHHHGNHH</sequence>
<evidence type="ECO:0000256" key="2">
    <source>
        <dbReference type="SAM" id="Phobius"/>
    </source>
</evidence>
<organism evidence="4 5">
    <name type="scientific">Polysphondylium violaceum</name>
    <dbReference type="NCBI Taxonomy" id="133409"/>
    <lineage>
        <taxon>Eukaryota</taxon>
        <taxon>Amoebozoa</taxon>
        <taxon>Evosea</taxon>
        <taxon>Eumycetozoa</taxon>
        <taxon>Dictyostelia</taxon>
        <taxon>Dictyosteliales</taxon>
        <taxon>Dictyosteliaceae</taxon>
        <taxon>Polysphondylium</taxon>
    </lineage>
</organism>
<reference evidence="4" key="1">
    <citation type="submission" date="2020-01" db="EMBL/GenBank/DDBJ databases">
        <title>Development of genomics and gene disruption for Polysphondylium violaceum indicates a role for the polyketide synthase stlB in stalk morphogenesis.</title>
        <authorList>
            <person name="Narita B."/>
            <person name="Kawabe Y."/>
            <person name="Kin K."/>
            <person name="Saito T."/>
            <person name="Gibbs R."/>
            <person name="Kuspa A."/>
            <person name="Muzny D."/>
            <person name="Queller D."/>
            <person name="Richards S."/>
            <person name="Strassman J."/>
            <person name="Sucgang R."/>
            <person name="Worley K."/>
            <person name="Schaap P."/>
        </authorList>
    </citation>
    <scope>NUCLEOTIDE SEQUENCE</scope>
    <source>
        <strain evidence="4">QSvi11</strain>
    </source>
</reference>
<feature type="transmembrane region" description="Helical" evidence="2">
    <location>
        <begin position="478"/>
        <end position="499"/>
    </location>
</feature>
<keyword evidence="2" id="KW-0812">Transmembrane</keyword>
<accession>A0A8J4PPY3</accession>
<keyword evidence="2" id="KW-0472">Membrane</keyword>
<evidence type="ECO:0000256" key="3">
    <source>
        <dbReference type="SAM" id="SignalP"/>
    </source>
</evidence>
<dbReference type="AlphaFoldDB" id="A0A8J4PPY3"/>
<dbReference type="PANTHER" id="PTHR31318:SF2">
    <property type="entry name" value="PECTIN LYASE-LIKE FAMILY PROTEIN-RELATED"/>
    <property type="match status" value="1"/>
</dbReference>
<evidence type="ECO:0000256" key="1">
    <source>
        <dbReference type="SAM" id="MobiDB-lite"/>
    </source>
</evidence>
<evidence type="ECO:0000313" key="4">
    <source>
        <dbReference type="EMBL" id="KAF2070701.1"/>
    </source>
</evidence>
<keyword evidence="3" id="KW-0732">Signal</keyword>
<name>A0A8J4PPY3_9MYCE</name>
<evidence type="ECO:0000313" key="5">
    <source>
        <dbReference type="Proteomes" id="UP000695562"/>
    </source>
</evidence>
<evidence type="ECO:0008006" key="6">
    <source>
        <dbReference type="Google" id="ProtNLM"/>
    </source>
</evidence>
<dbReference type="InterPro" id="IPR011050">
    <property type="entry name" value="Pectin_lyase_fold/virulence"/>
</dbReference>
<dbReference type="SUPFAM" id="SSF51126">
    <property type="entry name" value="Pectin lyase-like"/>
    <property type="match status" value="1"/>
</dbReference>
<proteinExistence type="predicted"/>
<dbReference type="OrthoDB" id="24297at2759"/>
<feature type="signal peptide" evidence="3">
    <location>
        <begin position="1"/>
        <end position="22"/>
    </location>
</feature>
<keyword evidence="5" id="KW-1185">Reference proteome</keyword>